<reference evidence="2" key="1">
    <citation type="submission" date="2011-03" db="EMBL/GenBank/DDBJ databases">
        <title>Comparative genomics and transcriptomics of Neospora caninum and Toxoplasma gondii.</title>
        <authorList>
            <person name="Reid A.J."/>
            <person name="Sohal A."/>
            <person name="Harris D."/>
            <person name="Quail M."/>
            <person name="Sanders M."/>
            <person name="Berriman M."/>
            <person name="Wastling J.M."/>
            <person name="Pain A."/>
        </authorList>
    </citation>
    <scope>NUCLEOTIDE SEQUENCE</scope>
    <source>
        <strain evidence="2">Liverpool</strain>
    </source>
</reference>
<feature type="compositionally biased region" description="Basic and acidic residues" evidence="1">
    <location>
        <begin position="1402"/>
        <end position="1419"/>
    </location>
</feature>
<evidence type="ECO:0000313" key="2">
    <source>
        <dbReference type="EMBL" id="CCA30054.1"/>
    </source>
</evidence>
<dbReference type="EMBL" id="CADU01000295">
    <property type="protein sequence ID" value="CCA30054.1"/>
    <property type="molecule type" value="Genomic_DNA"/>
</dbReference>
<feature type="compositionally biased region" description="Polar residues" evidence="1">
    <location>
        <begin position="981"/>
        <end position="991"/>
    </location>
</feature>
<feature type="compositionally biased region" description="Basic and acidic residues" evidence="1">
    <location>
        <begin position="1248"/>
        <end position="1264"/>
    </location>
</feature>
<feature type="compositionally biased region" description="Low complexity" evidence="1">
    <location>
        <begin position="382"/>
        <end position="402"/>
    </location>
</feature>
<feature type="region of interest" description="Disordered" evidence="1">
    <location>
        <begin position="946"/>
        <end position="1015"/>
    </location>
</feature>
<accession>F0JB01</accession>
<reference evidence="2" key="2">
    <citation type="submission" date="2011-03" db="EMBL/GenBank/DDBJ databases">
        <authorList>
            <person name="Aslett M."/>
        </authorList>
    </citation>
    <scope>NUCLEOTIDE SEQUENCE</scope>
    <source>
        <strain evidence="2">Liverpool</strain>
    </source>
</reference>
<dbReference type="EMBL" id="LN714488">
    <property type="protein sequence ID" value="CEL71267.1"/>
    <property type="molecule type" value="Genomic_DNA"/>
</dbReference>
<feature type="compositionally biased region" description="Basic and acidic residues" evidence="1">
    <location>
        <begin position="479"/>
        <end position="505"/>
    </location>
</feature>
<feature type="region of interest" description="Disordered" evidence="1">
    <location>
        <begin position="1153"/>
        <end position="1198"/>
    </location>
</feature>
<feature type="region of interest" description="Disordered" evidence="1">
    <location>
        <begin position="1663"/>
        <end position="1759"/>
    </location>
</feature>
<feature type="compositionally biased region" description="Low complexity" evidence="1">
    <location>
        <begin position="1187"/>
        <end position="1198"/>
    </location>
</feature>
<feature type="region of interest" description="Disordered" evidence="1">
    <location>
        <begin position="1248"/>
        <end position="1279"/>
    </location>
</feature>
<dbReference type="VEuPathDB" id="ToxoDB:NCLIV_069250"/>
<feature type="compositionally biased region" description="Basic and acidic residues" evidence="1">
    <location>
        <begin position="946"/>
        <end position="957"/>
    </location>
</feature>
<feature type="region of interest" description="Disordered" evidence="1">
    <location>
        <begin position="46"/>
        <end position="113"/>
    </location>
</feature>
<feature type="compositionally biased region" description="Basic and acidic residues" evidence="1">
    <location>
        <begin position="807"/>
        <end position="817"/>
    </location>
</feature>
<evidence type="ECO:0000313" key="3">
    <source>
        <dbReference type="EMBL" id="CEL71267.1"/>
    </source>
</evidence>
<evidence type="ECO:0000256" key="1">
    <source>
        <dbReference type="SAM" id="MobiDB-lite"/>
    </source>
</evidence>
<feature type="region of interest" description="Disordered" evidence="1">
    <location>
        <begin position="1091"/>
        <end position="1127"/>
    </location>
</feature>
<feature type="region of interest" description="Disordered" evidence="1">
    <location>
        <begin position="1402"/>
        <end position="1464"/>
    </location>
</feature>
<feature type="region of interest" description="Disordered" evidence="1">
    <location>
        <begin position="624"/>
        <end position="668"/>
    </location>
</feature>
<feature type="region of interest" description="Disordered" evidence="1">
    <location>
        <begin position="237"/>
        <end position="311"/>
    </location>
</feature>
<feature type="compositionally biased region" description="Basic and acidic residues" evidence="1">
    <location>
        <begin position="863"/>
        <end position="873"/>
    </location>
</feature>
<feature type="compositionally biased region" description="Acidic residues" evidence="1">
    <location>
        <begin position="1701"/>
        <end position="1711"/>
    </location>
</feature>
<organism>
    <name type="scientific">Neospora caninum (strain Liverpool)</name>
    <dbReference type="NCBI Taxonomy" id="572307"/>
    <lineage>
        <taxon>Eukaryota</taxon>
        <taxon>Sar</taxon>
        <taxon>Alveolata</taxon>
        <taxon>Apicomplexa</taxon>
        <taxon>Conoidasida</taxon>
        <taxon>Coccidia</taxon>
        <taxon>Eucoccidiorida</taxon>
        <taxon>Eimeriorina</taxon>
        <taxon>Sarcocystidae</taxon>
        <taxon>Neospora</taxon>
    </lineage>
</organism>
<protein>
    <submittedName>
        <fullName evidence="2">Uncharacterized protein</fullName>
    </submittedName>
</protein>
<feature type="compositionally biased region" description="Low complexity" evidence="1">
    <location>
        <begin position="276"/>
        <end position="293"/>
    </location>
</feature>
<proteinExistence type="predicted"/>
<feature type="region of interest" description="Disordered" evidence="1">
    <location>
        <begin position="1554"/>
        <end position="1593"/>
    </location>
</feature>
<feature type="compositionally biased region" description="Basic and acidic residues" evidence="1">
    <location>
        <begin position="647"/>
        <end position="659"/>
    </location>
</feature>
<feature type="compositionally biased region" description="Basic and acidic residues" evidence="1">
    <location>
        <begin position="246"/>
        <end position="266"/>
    </location>
</feature>
<sequence length="1759" mass="187340">MQSNLRLVRRHRHGPSLSFGQRQPTEFFVPHFPFEDSAPAFASPNARLAREPVPRGEPAPRGFRRKLHGLELPREASGSSPDLAQDTPHKPVAWRSGSGPQPTEAASGPEFLPGPSAVQMRCCSFSSCSRGVPRAERRRPFSVFRLQALSSRPAFPGVRTQKEPSRQSDSARQPGPEGEPRLTTGETASRLSPPRAFRSPGSRAVPARDSPAPLALHTREREAVSFSSLPCALSSRRFLSGPPRAPLRERKPAASGRVDRRGEKAKAVNPEWRNEGPGAAEASSHAGSSFLSSTRSEDLTASPSSVSTAASSHTFPSVSWQSFAWLAEDVSSARWGCRRGGGASSPTAPVNASCLKSPEGGLLSPTPPGATDLAVSAEPEASLRCSSPPSSLSGSSSSLPSSVTGACCSSPVPENAGRGEPPSPFPRLPFARTDSPAKGRTRKPRENTAGTRPLSFVPDSEEGKTGARRRRGRGVLAEMPEKTRRGAARNKRDEPQLKRRQGRSERGELDETWISKWRGRTTEAARALQRERWIRDLLRSRLSDGPTALQRELLAVLLHREKQRVRAEGNADRRLSPGKEDRHARTRRTHFAFQNLRCSLFPAPPLLHGSRGLSLLFNALRDVPSSSSEGRPQRRAAGQATFGGDAGTREGGRGARGESEETGDSAGPHALAQVAHEVVRDLIYHLPHFSTSHIVTVLRLVSASLPSSCLAFTPSSASRPAAASAVDAFLKDPLELARMPLGEVRLELLAVLSRCVSPTWLLHFTVNEFIGLVSFSQAVGAPSSPPPSARAAASSSTTFEGEAARAAGEDSGARRSAEASAGANPEACASSPKRGGSQGKDDEGWSRRRTQAPPHEVSGHTPLDLRRAPKRAGETVMKQKLRGSAEFSTFLQRICAALPAKLPDFTSLAELAVLAQSLSRLEVLDVATLGALGDRAGFLLCLRRGSEERPASTREEDTSALTGGQSVSLPGGPPGDPVSPRGSSEPVSSLPATCCLSPVPSRASSDPSRVPDELRFAPPGLAEEEAGHLTSSEGEREGASASPFSVEGLVKEVKSAAVLCTLMGRLDAFSPRFQRELFLWLYEATRRFSVSENDQTAPGLSQVVDAPRDEDERAAASASNPSPLPGRAFFQHSPAFLPALSTCLRNSLRGERALAAREQSTQGSAHTARRVPPAGHARTENGDSPRGESGQSAAPAASGGAAVAADRASAAFLFLASRGLPFLDSPAQVASVLRALAQVSRATIWKREKNEERNRQNKGVRREGVPSQRGNATDRLQVRGSETLCSSPACVSEPTRSAVAASPLSACRPDEFLVRVQATQLRALVQLHALLVSGAVDSDTPAPLASFPGSSPSASALSAAWRRLQASVTEPGHPPPRLASRALDVSLFRLLLLALHDVAETTKEASGRARLEPAEETGRTSEAAAECGEGEGGRKCGGDPATSAQEGSREDGVEKAGTPAESVERRAVAARAKAACVVDGCEDSRRSLSEDISLVLALLLYCVFVSPPFSTARTGHDSSLLPWLCARPRELQWSFPLSLRCAAAALSLLAPEALPSRGSPSVPDPKEAGEKRHRCSAPARSATESSEAVGTRQDTRCAVSRQPASEAYRASLACVLAVVDVLLDPSLSSLFFLRVPASHPSHKAALQTARSLLLLRAAKGSASSPRSVVGKRSPPEEAEEARLEKAEEARLEKAEEARLEEAEETQADEAADQVACVARRLARHAALRPPERKRRAETTPRDVGCERRAEQTRQSLSQQ</sequence>
<feature type="compositionally biased region" description="Basic residues" evidence="1">
    <location>
        <begin position="1720"/>
        <end position="1733"/>
    </location>
</feature>
<name>F0JB01_NEOCL</name>
<gene>
    <name evidence="3" type="ORF">BN1204_069250</name>
    <name evidence="2" type="ORF">NCLIV_069250</name>
</gene>
<feature type="region of interest" description="Disordered" evidence="1">
    <location>
        <begin position="152"/>
        <end position="211"/>
    </location>
</feature>
<feature type="region of interest" description="Disordered" evidence="1">
    <location>
        <begin position="781"/>
        <end position="877"/>
    </location>
</feature>
<feature type="compositionally biased region" description="Low complexity" evidence="1">
    <location>
        <begin position="300"/>
        <end position="311"/>
    </location>
</feature>
<feature type="compositionally biased region" description="Basic and acidic residues" evidence="1">
    <location>
        <begin position="1177"/>
        <end position="1186"/>
    </location>
</feature>
<reference evidence="3" key="3">
    <citation type="journal article" date="2015" name="PLoS ONE">
        <title>Comprehensive Evaluation of Toxoplasma gondii VEG and Neospora caninum LIV Genomes with Tachyzoite Stage Transcriptome and Proteome Defines Novel Transcript Features.</title>
        <authorList>
            <person name="Ramaprasad A."/>
            <person name="Mourier T."/>
            <person name="Naeem R."/>
            <person name="Malas T.B."/>
            <person name="Moussa E."/>
            <person name="Panigrahi A."/>
            <person name="Vermont S.J."/>
            <person name="Otto T.D."/>
            <person name="Wastling J."/>
            <person name="Pain A."/>
        </authorList>
    </citation>
    <scope>NUCLEOTIDE SEQUENCE</scope>
    <source>
        <strain evidence="3">Liverpool</strain>
    </source>
</reference>
<feature type="compositionally biased region" description="Basic and acidic residues" evidence="1">
    <location>
        <begin position="1680"/>
        <end position="1700"/>
    </location>
</feature>
<feature type="compositionally biased region" description="Polar residues" evidence="1">
    <location>
        <begin position="959"/>
        <end position="968"/>
    </location>
</feature>
<feature type="compositionally biased region" description="Basic and acidic residues" evidence="1">
    <location>
        <begin position="1734"/>
        <end position="1751"/>
    </location>
</feature>
<feature type="region of interest" description="Disordered" evidence="1">
    <location>
        <begin position="337"/>
        <end position="505"/>
    </location>
</feature>